<organism evidence="1 2">
    <name type="scientific">Pangasius djambal</name>
    <dbReference type="NCBI Taxonomy" id="1691987"/>
    <lineage>
        <taxon>Eukaryota</taxon>
        <taxon>Metazoa</taxon>
        <taxon>Chordata</taxon>
        <taxon>Craniata</taxon>
        <taxon>Vertebrata</taxon>
        <taxon>Euteleostomi</taxon>
        <taxon>Actinopterygii</taxon>
        <taxon>Neopterygii</taxon>
        <taxon>Teleostei</taxon>
        <taxon>Ostariophysi</taxon>
        <taxon>Siluriformes</taxon>
        <taxon>Pangasiidae</taxon>
        <taxon>Pangasius</taxon>
    </lineage>
</organism>
<evidence type="ECO:0000313" key="2">
    <source>
        <dbReference type="Proteomes" id="UP000830395"/>
    </source>
</evidence>
<accession>A0ACC5ZKP3</accession>
<sequence length="468" mass="52784">MTMSSRYFSSDGKVVADLSQADAAARTFQKGRALRRLRCRMVEESSAGIKEEPDEECTISPTEGSPHGHRGLEKPNVTAEPKEDPGDGHAPSISSRTLRRGHVKVEYEDKALPCVKRERWEPPDWRRQLSFIREMRSGRDAPVDQMGAEKCYDPQAPPEVMRYQVLVSLMLSSQTKDQVTAAAMERLRAHDLSVTSILRMDEDKLGKLIYPVGFWKTKVKYLKQATEMIHREFGGDIPDTLEGLVRLPGVGPKMAHLAMAIAWKQVSGIGVDTHVHRISNRLGWTRATTKNPEETRRALEEWLPRDLWSEINWLLVGFGQQVCLPVSPLCSTCLNQDTCPSAHAASPTRRPKPGSPLSPREPAIQRKSPEMKPEASTLQIKEEPFTVPLSVSRPQQKRDRGRVDVPAKVTEPRKGRKVRRDESQQEAKTGVKTRTKAPCTGRREEKKRDGEKTASCPRVQRRTTARKR</sequence>
<evidence type="ECO:0000313" key="1">
    <source>
        <dbReference type="EMBL" id="MCJ8748162.1"/>
    </source>
</evidence>
<keyword evidence="2" id="KW-1185">Reference proteome</keyword>
<reference evidence="1" key="1">
    <citation type="submission" date="2020-02" db="EMBL/GenBank/DDBJ databases">
        <title>Genome sequencing of the panga catfish, Pangasius djambal.</title>
        <authorList>
            <person name="Wen M."/>
            <person name="Zahm M."/>
            <person name="Roques C."/>
            <person name="Cabau C."/>
            <person name="Klopp C."/>
            <person name="Donnadieu C."/>
            <person name="Jouanno E."/>
            <person name="Avarre J.-C."/>
            <person name="Campet M."/>
            <person name="Ha T."/>
            <person name="Dugue R."/>
            <person name="Lampietro C."/>
            <person name="Louis A."/>
            <person name="Herpin A."/>
            <person name="Echchiki A."/>
            <person name="Berthelot C."/>
            <person name="Parey E."/>
            <person name="Roest-Crollius H."/>
            <person name="Braasch I."/>
            <person name="Postlethwait J.H."/>
            <person name="Bobe J."/>
            <person name="Montfort J."/>
            <person name="Bouchez O."/>
            <person name="Begum T."/>
            <person name="Schartl M."/>
            <person name="Gustiano R."/>
            <person name="Guiguen Y."/>
        </authorList>
    </citation>
    <scope>NUCLEOTIDE SEQUENCE</scope>
    <source>
        <strain evidence="1">Pdj_M5554</strain>
    </source>
</reference>
<name>A0ACC5ZKP3_9TELE</name>
<comment type="caution">
    <text evidence="1">The sequence shown here is derived from an EMBL/GenBank/DDBJ whole genome shotgun (WGS) entry which is preliminary data.</text>
</comment>
<dbReference type="Proteomes" id="UP000830395">
    <property type="component" value="Chromosome 26"/>
</dbReference>
<protein>
    <submittedName>
        <fullName evidence="1">Uncharacterized protein</fullName>
    </submittedName>
</protein>
<dbReference type="EMBL" id="CM041000">
    <property type="protein sequence ID" value="MCJ8748162.1"/>
    <property type="molecule type" value="Genomic_DNA"/>
</dbReference>
<proteinExistence type="predicted"/>
<gene>
    <name evidence="1" type="ORF">PDJAM_G00161770</name>
</gene>